<comment type="caution">
    <text evidence="2">The sequence shown here is derived from an EMBL/GenBank/DDBJ whole genome shotgun (WGS) entry which is preliminary data.</text>
</comment>
<proteinExistence type="predicted"/>
<keyword evidence="3" id="KW-1185">Reference proteome</keyword>
<evidence type="ECO:0000256" key="1">
    <source>
        <dbReference type="SAM" id="MobiDB-lite"/>
    </source>
</evidence>
<feature type="region of interest" description="Disordered" evidence="1">
    <location>
        <begin position="32"/>
        <end position="56"/>
    </location>
</feature>
<dbReference type="Proteomes" id="UP000479710">
    <property type="component" value="Unassembled WGS sequence"/>
</dbReference>
<reference evidence="2 3" key="1">
    <citation type="submission" date="2019-11" db="EMBL/GenBank/DDBJ databases">
        <title>Whole genome sequence of Oryza granulata.</title>
        <authorList>
            <person name="Li W."/>
        </authorList>
    </citation>
    <scope>NUCLEOTIDE SEQUENCE [LARGE SCALE GENOMIC DNA]</scope>
    <source>
        <strain evidence="3">cv. Menghai</strain>
        <tissue evidence="2">Leaf</tissue>
    </source>
</reference>
<sequence length="110" mass="11548">MAGRENATGSTRASVNVLAVGHSAGRARRILHDLQSSSTSSRPVSRPAGSAPPVVGSSPTMVKICTNLLIVGSGLALQDSQKKSNRFVSAASMELFAVNFSFHVLLWRLA</sequence>
<dbReference type="AlphaFoldDB" id="A0A6G1CJR6"/>
<evidence type="ECO:0000313" key="2">
    <source>
        <dbReference type="EMBL" id="KAF0900287.1"/>
    </source>
</evidence>
<dbReference type="EMBL" id="SPHZ02000009">
    <property type="protein sequence ID" value="KAF0900287.1"/>
    <property type="molecule type" value="Genomic_DNA"/>
</dbReference>
<organism evidence="2 3">
    <name type="scientific">Oryza meyeriana var. granulata</name>
    <dbReference type="NCBI Taxonomy" id="110450"/>
    <lineage>
        <taxon>Eukaryota</taxon>
        <taxon>Viridiplantae</taxon>
        <taxon>Streptophyta</taxon>
        <taxon>Embryophyta</taxon>
        <taxon>Tracheophyta</taxon>
        <taxon>Spermatophyta</taxon>
        <taxon>Magnoliopsida</taxon>
        <taxon>Liliopsida</taxon>
        <taxon>Poales</taxon>
        <taxon>Poaceae</taxon>
        <taxon>BOP clade</taxon>
        <taxon>Oryzoideae</taxon>
        <taxon>Oryzeae</taxon>
        <taxon>Oryzinae</taxon>
        <taxon>Oryza</taxon>
        <taxon>Oryza meyeriana</taxon>
    </lineage>
</organism>
<accession>A0A6G1CJR6</accession>
<name>A0A6G1CJR6_9ORYZ</name>
<evidence type="ECO:0000313" key="3">
    <source>
        <dbReference type="Proteomes" id="UP000479710"/>
    </source>
</evidence>
<gene>
    <name evidence="2" type="ORF">E2562_030457</name>
</gene>
<protein>
    <submittedName>
        <fullName evidence="2">Uncharacterized protein</fullName>
    </submittedName>
</protein>
<feature type="compositionally biased region" description="Low complexity" evidence="1">
    <location>
        <begin position="36"/>
        <end position="47"/>
    </location>
</feature>